<keyword evidence="5" id="KW-1185">Reference proteome</keyword>
<gene>
    <name evidence="4" type="ORF">BDV39DRAFT_196144</name>
</gene>
<accession>A0A5N6WRC3</accession>
<organism evidence="4 5">
    <name type="scientific">Aspergillus sergii</name>
    <dbReference type="NCBI Taxonomy" id="1034303"/>
    <lineage>
        <taxon>Eukaryota</taxon>
        <taxon>Fungi</taxon>
        <taxon>Dikarya</taxon>
        <taxon>Ascomycota</taxon>
        <taxon>Pezizomycotina</taxon>
        <taxon>Eurotiomycetes</taxon>
        <taxon>Eurotiomycetidae</taxon>
        <taxon>Eurotiales</taxon>
        <taxon>Aspergillaceae</taxon>
        <taxon>Aspergillus</taxon>
        <taxon>Aspergillus subgen. Circumdati</taxon>
    </lineage>
</organism>
<feature type="repeat" description="ANK" evidence="3">
    <location>
        <begin position="260"/>
        <end position="292"/>
    </location>
</feature>
<dbReference type="SMART" id="SM00248">
    <property type="entry name" value="ANK"/>
    <property type="match status" value="9"/>
</dbReference>
<dbReference type="InterPro" id="IPR002110">
    <property type="entry name" value="Ankyrin_rpt"/>
</dbReference>
<evidence type="ECO:0000256" key="1">
    <source>
        <dbReference type="ARBA" id="ARBA00022737"/>
    </source>
</evidence>
<proteinExistence type="predicted"/>
<protein>
    <submittedName>
        <fullName evidence="4">Ankyrin repeat-containing domain protein</fullName>
    </submittedName>
</protein>
<feature type="repeat" description="ANK" evidence="3">
    <location>
        <begin position="31"/>
        <end position="60"/>
    </location>
</feature>
<evidence type="ECO:0000256" key="2">
    <source>
        <dbReference type="ARBA" id="ARBA00023043"/>
    </source>
</evidence>
<reference evidence="5" key="1">
    <citation type="submission" date="2019-04" db="EMBL/GenBank/DDBJ databases">
        <title>Friends and foes A comparative genomics studyof 23 Aspergillus species from section Flavi.</title>
        <authorList>
            <consortium name="DOE Joint Genome Institute"/>
            <person name="Kjaerbolling I."/>
            <person name="Vesth T."/>
            <person name="Frisvad J.C."/>
            <person name="Nybo J.L."/>
            <person name="Theobald S."/>
            <person name="Kildgaard S."/>
            <person name="Isbrandt T."/>
            <person name="Kuo A."/>
            <person name="Sato A."/>
            <person name="Lyhne E.K."/>
            <person name="Kogle M.E."/>
            <person name="Wiebenga A."/>
            <person name="Kun R.S."/>
            <person name="Lubbers R.J."/>
            <person name="Makela M.R."/>
            <person name="Barry K."/>
            <person name="Chovatia M."/>
            <person name="Clum A."/>
            <person name="Daum C."/>
            <person name="Haridas S."/>
            <person name="He G."/>
            <person name="LaButti K."/>
            <person name="Lipzen A."/>
            <person name="Mondo S."/>
            <person name="Riley R."/>
            <person name="Salamov A."/>
            <person name="Simmons B.A."/>
            <person name="Magnuson J.K."/>
            <person name="Henrissat B."/>
            <person name="Mortensen U.H."/>
            <person name="Larsen T.O."/>
            <person name="Devries R.P."/>
            <person name="Grigoriev I.V."/>
            <person name="Machida M."/>
            <person name="Baker S.E."/>
            <person name="Andersen M.R."/>
        </authorList>
    </citation>
    <scope>NUCLEOTIDE SEQUENCE [LARGE SCALE GENOMIC DNA]</scope>
    <source>
        <strain evidence="5">CBS 130017</strain>
    </source>
</reference>
<dbReference type="PROSITE" id="PS50297">
    <property type="entry name" value="ANK_REP_REGION"/>
    <property type="match status" value="5"/>
</dbReference>
<evidence type="ECO:0000313" key="5">
    <source>
        <dbReference type="Proteomes" id="UP000325945"/>
    </source>
</evidence>
<dbReference type="PANTHER" id="PTHR24198">
    <property type="entry name" value="ANKYRIN REPEAT AND PROTEIN KINASE DOMAIN-CONTAINING PROTEIN"/>
    <property type="match status" value="1"/>
</dbReference>
<dbReference type="Pfam" id="PF00023">
    <property type="entry name" value="Ank"/>
    <property type="match status" value="1"/>
</dbReference>
<evidence type="ECO:0000256" key="3">
    <source>
        <dbReference type="PROSITE-ProRule" id="PRU00023"/>
    </source>
</evidence>
<dbReference type="Gene3D" id="1.25.40.20">
    <property type="entry name" value="Ankyrin repeat-containing domain"/>
    <property type="match status" value="3"/>
</dbReference>
<name>A0A5N6WRC3_9EURO</name>
<feature type="repeat" description="ANK" evidence="3">
    <location>
        <begin position="1"/>
        <end position="27"/>
    </location>
</feature>
<dbReference type="Pfam" id="PF12796">
    <property type="entry name" value="Ank_2"/>
    <property type="match status" value="3"/>
</dbReference>
<keyword evidence="1" id="KW-0677">Repeat</keyword>
<keyword evidence="2 3" id="KW-0040">ANK repeat</keyword>
<evidence type="ECO:0000313" key="4">
    <source>
        <dbReference type="EMBL" id="KAE8323162.1"/>
    </source>
</evidence>
<dbReference type="PANTHER" id="PTHR24198:SF165">
    <property type="entry name" value="ANKYRIN REPEAT-CONTAINING PROTEIN-RELATED"/>
    <property type="match status" value="1"/>
</dbReference>
<feature type="repeat" description="ANK" evidence="3">
    <location>
        <begin position="158"/>
        <end position="190"/>
    </location>
</feature>
<feature type="repeat" description="ANK" evidence="3">
    <location>
        <begin position="190"/>
        <end position="222"/>
    </location>
</feature>
<dbReference type="AlphaFoldDB" id="A0A5N6WRC3"/>
<feature type="repeat" description="ANK" evidence="3">
    <location>
        <begin position="63"/>
        <end position="95"/>
    </location>
</feature>
<sequence>MLAAMNGHKEIVELLVNHGADINRQVGGVCTPILGAIAHGNVEVVEYLLITGVDLDVALDGFWDYDPLELAAHEGHAEVVKLLLRHGVDPNKSSALALATGMGGPEAARELLEAGANIERVCTRNQMDALFNAVDRDKATVVSLLIEYGANLECRDNDGMTPLAYAAYFRRPEAAEVLLNHGAKVNALSQGLTALSLAIDEGKVPMVKLLLENGADLTITNEPLLLRILKSSRNYNQEADAAIVELLLNHGADPNCCDRKGRTPLFLATVKQKVDIMRVLLARGANPNREDEEIDLLSWAFLKGHEDVSPSIFLGDLKMAEEFTSAPDLTSWTAILPQVHNAPDCQSPTTQSSHGKAQPPEYYYHVYKFGEPDPACLECLTQELPASGHDEMLTDESDFDGEKPLPFGDTEYFPSGYRPENEYGDAPSDENMIDDSVLLESSSCSISTDGSEYGMEILDENDIEEIKTRILMALPIHDFIEIQPIRSIIESFTQRQLADIVGKFLELDKLKVNQHSLTTYSIEYNHPSSEMMRFIQKHLTKEVPCPGDERVTKVLIFDDIDNGFHKKSKSELIELLEETPSAFHTARLYAVLEKQIQALLEEERQQIHTEARRLFGDLDSLSSGGSSEGW</sequence>
<dbReference type="SUPFAM" id="SSF48403">
    <property type="entry name" value="Ankyrin repeat"/>
    <property type="match status" value="1"/>
</dbReference>
<dbReference type="PROSITE" id="PS50088">
    <property type="entry name" value="ANK_REPEAT"/>
    <property type="match status" value="7"/>
</dbReference>
<dbReference type="Proteomes" id="UP000325945">
    <property type="component" value="Unassembled WGS sequence"/>
</dbReference>
<feature type="repeat" description="ANK" evidence="3">
    <location>
        <begin position="125"/>
        <end position="157"/>
    </location>
</feature>
<dbReference type="InterPro" id="IPR036770">
    <property type="entry name" value="Ankyrin_rpt-contain_sf"/>
</dbReference>
<dbReference type="EMBL" id="ML741834">
    <property type="protein sequence ID" value="KAE8323162.1"/>
    <property type="molecule type" value="Genomic_DNA"/>
</dbReference>